<evidence type="ECO:0008006" key="3">
    <source>
        <dbReference type="Google" id="ProtNLM"/>
    </source>
</evidence>
<dbReference type="PANTHER" id="PTHR37162">
    <property type="entry name" value="HAT FAMILY DIMERISATION DOMAINCONTAINING PROTEIN-RELATED"/>
    <property type="match status" value="1"/>
</dbReference>
<sequence>MDWGIHFHRGYSAIYRSTHFPSTSMRLLPMVTKKCFPSWSATSNPDRKTVDVEHLGSLEVLKCSALKLEKLLVKFFEDNKIPWSNLVSMLMDSCGVMRGSKTGLETRVRQNHCPTLLDVDGDSCHHIHNAAKVFAAPFSSHLERLFSDLHADHQWASDQLTYLREICDFMSIPGSAPKRFVQHRWLSAYDVTISTQRLLPAYKVLYYVFMDKEDKGLYKDPLKQLFADYNVSEKAQTQIRSFHEDLSKKGMTQLGKDRKKRVVQKVWHEATTTELHLSVYTGVLPILKEYVMVFQGSQTLIHKLHDKQLQLWLLWTLMLPVRAMYVGWEADRFRVAHPQHPLLKPFLQDVSRAYSICAKYLQKKLPLQSKTLQCLSAVDPVVRGHTKTGFELKKLTHMMSHLLPPDADTHQEILQHSVDHTLPTFKKGDDVVRWWSSVFETGKYPGLCQAVKATMSIFHGPLVESSFNLMGDIIDPRSTSMSIATFSAIQTVKYTLQSRKQTAVEMFSRDDVKFGAVDRRLCSNINSAGTRDKAQRQNKLLRARERRMEFDCQPSTSAAEKRKQVVEEENVARKRHIAKQRKRALEGLVQAKRLKKLNKIFGSPATTCWSTPLELKHWCQ</sequence>
<proteinExistence type="predicted"/>
<reference evidence="1" key="1">
    <citation type="journal article" date="2023" name="Science">
        <title>Genome structures resolve the early diversification of teleost fishes.</title>
        <authorList>
            <person name="Parey E."/>
            <person name="Louis A."/>
            <person name="Montfort J."/>
            <person name="Bouchez O."/>
            <person name="Roques C."/>
            <person name="Iampietro C."/>
            <person name="Lluch J."/>
            <person name="Castinel A."/>
            <person name="Donnadieu C."/>
            <person name="Desvignes T."/>
            <person name="Floi Bucao C."/>
            <person name="Jouanno E."/>
            <person name="Wen M."/>
            <person name="Mejri S."/>
            <person name="Dirks R."/>
            <person name="Jansen H."/>
            <person name="Henkel C."/>
            <person name="Chen W.J."/>
            <person name="Zahm M."/>
            <person name="Cabau C."/>
            <person name="Klopp C."/>
            <person name="Thompson A.W."/>
            <person name="Robinson-Rechavi M."/>
            <person name="Braasch I."/>
            <person name="Lecointre G."/>
            <person name="Bobe J."/>
            <person name="Postlethwait J.H."/>
            <person name="Berthelot C."/>
            <person name="Roest Crollius H."/>
            <person name="Guiguen Y."/>
        </authorList>
    </citation>
    <scope>NUCLEOTIDE SEQUENCE</scope>
    <source>
        <strain evidence="1">WJC10195</strain>
    </source>
</reference>
<comment type="caution">
    <text evidence="1">The sequence shown here is derived from an EMBL/GenBank/DDBJ whole genome shotgun (WGS) entry which is preliminary data.</text>
</comment>
<evidence type="ECO:0000313" key="1">
    <source>
        <dbReference type="EMBL" id="KAJ8375385.1"/>
    </source>
</evidence>
<dbReference type="Proteomes" id="UP001152622">
    <property type="component" value="Chromosome 2"/>
</dbReference>
<name>A0A9Q1G4R8_SYNKA</name>
<dbReference type="OrthoDB" id="8950845at2759"/>
<accession>A0A9Q1G4R8</accession>
<organism evidence="1 2">
    <name type="scientific">Synaphobranchus kaupii</name>
    <name type="common">Kaup's arrowtooth eel</name>
    <dbReference type="NCBI Taxonomy" id="118154"/>
    <lineage>
        <taxon>Eukaryota</taxon>
        <taxon>Metazoa</taxon>
        <taxon>Chordata</taxon>
        <taxon>Craniata</taxon>
        <taxon>Vertebrata</taxon>
        <taxon>Euteleostomi</taxon>
        <taxon>Actinopterygii</taxon>
        <taxon>Neopterygii</taxon>
        <taxon>Teleostei</taxon>
        <taxon>Anguilliformes</taxon>
        <taxon>Synaphobranchidae</taxon>
        <taxon>Synaphobranchus</taxon>
    </lineage>
</organism>
<dbReference type="EMBL" id="JAINUF010000002">
    <property type="protein sequence ID" value="KAJ8375385.1"/>
    <property type="molecule type" value="Genomic_DNA"/>
</dbReference>
<dbReference type="PANTHER" id="PTHR37162:SF1">
    <property type="entry name" value="BED-TYPE DOMAIN-CONTAINING PROTEIN"/>
    <property type="match status" value="1"/>
</dbReference>
<gene>
    <name evidence="1" type="ORF">SKAU_G00059650</name>
</gene>
<protein>
    <recommendedName>
        <fullName evidence="3">HAT C-terminal dimerisation domain-containing protein</fullName>
    </recommendedName>
</protein>
<keyword evidence="2" id="KW-1185">Reference proteome</keyword>
<dbReference type="AlphaFoldDB" id="A0A9Q1G4R8"/>
<evidence type="ECO:0000313" key="2">
    <source>
        <dbReference type="Proteomes" id="UP001152622"/>
    </source>
</evidence>